<evidence type="ECO:0000256" key="4">
    <source>
        <dbReference type="SAM" id="MobiDB-lite"/>
    </source>
</evidence>
<feature type="region of interest" description="Disordered" evidence="4">
    <location>
        <begin position="79"/>
        <end position="137"/>
    </location>
</feature>
<evidence type="ECO:0000313" key="7">
    <source>
        <dbReference type="Proteomes" id="UP001447188"/>
    </source>
</evidence>
<proteinExistence type="predicted"/>
<dbReference type="Gene3D" id="3.40.470.10">
    <property type="entry name" value="Uracil-DNA glycosylase-like domain"/>
    <property type="match status" value="1"/>
</dbReference>
<feature type="domain" description="Uracil-DNA glycosylase-like" evidence="5">
    <location>
        <begin position="158"/>
        <end position="326"/>
    </location>
</feature>
<dbReference type="CDD" id="cd10028">
    <property type="entry name" value="UDG-F2_TDG_MUG"/>
    <property type="match status" value="1"/>
</dbReference>
<feature type="region of interest" description="Disordered" evidence="4">
    <location>
        <begin position="334"/>
        <end position="356"/>
    </location>
</feature>
<comment type="caution">
    <text evidence="6">The sequence shown here is derived from an EMBL/GenBank/DDBJ whole genome shotgun (WGS) entry which is preliminary data.</text>
</comment>
<gene>
    <name evidence="6" type="primary">thp1_1</name>
    <name evidence="6" type="ORF">Q9L58_005135</name>
</gene>
<protein>
    <submittedName>
        <fullName evidence="6">Uracil DNA N-glycosylase Thp1</fullName>
        <ecNumber evidence="6">3.2.2.29</ecNumber>
    </submittedName>
</protein>
<dbReference type="GO" id="GO:0141016">
    <property type="term" value="F:G/T mismatch-specific thymine-DNA glycosylase activity"/>
    <property type="evidence" value="ECO:0007669"/>
    <property type="project" value="UniProtKB-EC"/>
</dbReference>
<dbReference type="Proteomes" id="UP001447188">
    <property type="component" value="Unassembled WGS sequence"/>
</dbReference>
<evidence type="ECO:0000256" key="1">
    <source>
        <dbReference type="ARBA" id="ARBA00022763"/>
    </source>
</evidence>
<dbReference type="PANTHER" id="PTHR12159">
    <property type="entry name" value="G/T AND G/U MISMATCH-SPECIFIC DNA GLYCOSYLASE"/>
    <property type="match status" value="1"/>
</dbReference>
<reference evidence="6 7" key="1">
    <citation type="submission" date="2024-02" db="EMBL/GenBank/DDBJ databases">
        <title>Discinaceae phylogenomics.</title>
        <authorList>
            <person name="Dirks A.C."/>
            <person name="James T.Y."/>
        </authorList>
    </citation>
    <scope>NUCLEOTIDE SEQUENCE [LARGE SCALE GENOMIC DNA]</scope>
    <source>
        <strain evidence="6 7">ACD0624</strain>
    </source>
</reference>
<name>A0ABR3GJF8_9PEZI</name>
<dbReference type="EC" id="3.2.2.29" evidence="6"/>
<keyword evidence="2 6" id="KW-0378">Hydrolase</keyword>
<dbReference type="SUPFAM" id="SSF52141">
    <property type="entry name" value="Uracil-DNA glycosylase-like"/>
    <property type="match status" value="1"/>
</dbReference>
<dbReference type="Pfam" id="PF03167">
    <property type="entry name" value="UDG"/>
    <property type="match status" value="1"/>
</dbReference>
<dbReference type="PANTHER" id="PTHR12159:SF9">
    <property type="entry name" value="G_T MISMATCH-SPECIFIC THYMINE DNA GLYCOSYLASE"/>
    <property type="match status" value="1"/>
</dbReference>
<feature type="region of interest" description="Disordered" evidence="4">
    <location>
        <begin position="24"/>
        <end position="63"/>
    </location>
</feature>
<accession>A0ABR3GJF8</accession>
<sequence>MSANSRHFQDRNFELIRRQAALKSEEEAAMPVETAEAHQESKLSEVEHGGEPTKIPPSFNGPLSKFGFTTSATARITRSGAALQSKALQSQSTSDSSPKKRTRSIPVKKESSSADTTITTTRKRAKRGSKESSRYAPPEKYAHLGGVTDAFTEGLISVFIGLNPGIATATAGHAYASPTNHFWKFLYSSGLTPDRQCPPETDTHLPRLYSLGNTNLVARPTKDQAELSKAEMDANVEVCEEKIRKWRPESVCVVGKGIWESMWRAKHGGKKMKKEEFVWGWQVDAERFGGVPGAEYEGARVFVVPSTSGLVAGYSMEFKREIWKELGDWVQRRRAERGETAPRTDKEPKLEVKDEE</sequence>
<dbReference type="InterPro" id="IPR005122">
    <property type="entry name" value="Uracil-DNA_glycosylase-like"/>
</dbReference>
<keyword evidence="1" id="KW-0227">DNA damage</keyword>
<feature type="compositionally biased region" description="Basic and acidic residues" evidence="4">
    <location>
        <begin position="35"/>
        <end position="51"/>
    </location>
</feature>
<dbReference type="InterPro" id="IPR036895">
    <property type="entry name" value="Uracil-DNA_glycosylase-like_sf"/>
</dbReference>
<keyword evidence="6" id="KW-0326">Glycosidase</keyword>
<keyword evidence="7" id="KW-1185">Reference proteome</keyword>
<evidence type="ECO:0000259" key="5">
    <source>
        <dbReference type="Pfam" id="PF03167"/>
    </source>
</evidence>
<evidence type="ECO:0000256" key="2">
    <source>
        <dbReference type="ARBA" id="ARBA00022801"/>
    </source>
</evidence>
<organism evidence="6 7">
    <name type="scientific">Discina gigas</name>
    <dbReference type="NCBI Taxonomy" id="1032678"/>
    <lineage>
        <taxon>Eukaryota</taxon>
        <taxon>Fungi</taxon>
        <taxon>Dikarya</taxon>
        <taxon>Ascomycota</taxon>
        <taxon>Pezizomycotina</taxon>
        <taxon>Pezizomycetes</taxon>
        <taxon>Pezizales</taxon>
        <taxon>Discinaceae</taxon>
        <taxon>Discina</taxon>
    </lineage>
</organism>
<evidence type="ECO:0000313" key="6">
    <source>
        <dbReference type="EMBL" id="KAL0635892.1"/>
    </source>
</evidence>
<dbReference type="EMBL" id="JBBBZM010000060">
    <property type="protein sequence ID" value="KAL0635892.1"/>
    <property type="molecule type" value="Genomic_DNA"/>
</dbReference>
<evidence type="ECO:0000256" key="3">
    <source>
        <dbReference type="ARBA" id="ARBA00023204"/>
    </source>
</evidence>
<keyword evidence="3" id="KW-0234">DNA repair</keyword>
<feature type="compositionally biased region" description="Polar residues" evidence="4">
    <location>
        <begin position="86"/>
        <end position="96"/>
    </location>
</feature>
<dbReference type="InterPro" id="IPR015637">
    <property type="entry name" value="MUG/TDG"/>
</dbReference>